<accession>A0A4Z2FIA9</accession>
<proteinExistence type="predicted"/>
<sequence>MPLRTGRSEGAELLLSLVKLRPQSAQQNGRSPVCVSRCAFRLLGWGKHFPHWPQRSRWCRAAAAAAP</sequence>
<dbReference type="Proteomes" id="UP000314294">
    <property type="component" value="Unassembled WGS sequence"/>
</dbReference>
<organism evidence="1 2">
    <name type="scientific">Liparis tanakae</name>
    <name type="common">Tanaka's snailfish</name>
    <dbReference type="NCBI Taxonomy" id="230148"/>
    <lineage>
        <taxon>Eukaryota</taxon>
        <taxon>Metazoa</taxon>
        <taxon>Chordata</taxon>
        <taxon>Craniata</taxon>
        <taxon>Vertebrata</taxon>
        <taxon>Euteleostomi</taxon>
        <taxon>Actinopterygii</taxon>
        <taxon>Neopterygii</taxon>
        <taxon>Teleostei</taxon>
        <taxon>Neoteleostei</taxon>
        <taxon>Acanthomorphata</taxon>
        <taxon>Eupercaria</taxon>
        <taxon>Perciformes</taxon>
        <taxon>Cottioidei</taxon>
        <taxon>Cottales</taxon>
        <taxon>Liparidae</taxon>
        <taxon>Liparis</taxon>
    </lineage>
</organism>
<name>A0A4Z2FIA9_9TELE</name>
<evidence type="ECO:0000313" key="1">
    <source>
        <dbReference type="EMBL" id="TNN40948.1"/>
    </source>
</evidence>
<dbReference type="AlphaFoldDB" id="A0A4Z2FIA9"/>
<keyword evidence="2" id="KW-1185">Reference proteome</keyword>
<gene>
    <name evidence="1" type="ORF">EYF80_048891</name>
</gene>
<dbReference type="EMBL" id="SRLO01001146">
    <property type="protein sequence ID" value="TNN40948.1"/>
    <property type="molecule type" value="Genomic_DNA"/>
</dbReference>
<evidence type="ECO:0000313" key="2">
    <source>
        <dbReference type="Proteomes" id="UP000314294"/>
    </source>
</evidence>
<reference evidence="1 2" key="1">
    <citation type="submission" date="2019-03" db="EMBL/GenBank/DDBJ databases">
        <title>First draft genome of Liparis tanakae, snailfish: a comprehensive survey of snailfish specific genes.</title>
        <authorList>
            <person name="Kim W."/>
            <person name="Song I."/>
            <person name="Jeong J.-H."/>
            <person name="Kim D."/>
            <person name="Kim S."/>
            <person name="Ryu S."/>
            <person name="Song J.Y."/>
            <person name="Lee S.K."/>
        </authorList>
    </citation>
    <scope>NUCLEOTIDE SEQUENCE [LARGE SCALE GENOMIC DNA]</scope>
    <source>
        <tissue evidence="1">Muscle</tissue>
    </source>
</reference>
<protein>
    <submittedName>
        <fullName evidence="1">Uncharacterized protein</fullName>
    </submittedName>
</protein>
<comment type="caution">
    <text evidence="1">The sequence shown here is derived from an EMBL/GenBank/DDBJ whole genome shotgun (WGS) entry which is preliminary data.</text>
</comment>